<proteinExistence type="predicted"/>
<evidence type="ECO:0000313" key="4">
    <source>
        <dbReference type="Proteomes" id="UP000786989"/>
    </source>
</evidence>
<dbReference type="AlphaFoldDB" id="A0A9D3A0G2"/>
<sequence length="245" mass="26789">MTDSKMSPSMHGNSYNSPSSAMSHQPTQPHPRSPRKQARLISALKGAAIGLVAGVILGAGGLTFVQNYNPPDNQSQNATTVFERIVSQNELVSVSQDYCIVDKVTDSNSFFNLFDIPLTENSFWYRYAGTLKAGVNLEDASLETPGNNVLIITLNEPHIISNTPDMETSGVLEERNNILNPIHVEDVDAFQAQCVQKSQEEALSSGLLDEAKTSAETNIRNLFYAALGDSYTVEFNWQTAEQSAQ</sequence>
<evidence type="ECO:0000313" key="3">
    <source>
        <dbReference type="EMBL" id="HJF64666.1"/>
    </source>
</evidence>
<dbReference type="Pfam" id="PF14014">
    <property type="entry name" value="DUF4230"/>
    <property type="match status" value="1"/>
</dbReference>
<gene>
    <name evidence="3" type="ORF">K8U77_00920</name>
</gene>
<evidence type="ECO:0000256" key="2">
    <source>
        <dbReference type="SAM" id="Phobius"/>
    </source>
</evidence>
<accession>A0A9D3A0G2</accession>
<organism evidence="3 4">
    <name type="scientific">Slackia equolifaciens</name>
    <dbReference type="NCBI Taxonomy" id="498718"/>
    <lineage>
        <taxon>Bacteria</taxon>
        <taxon>Bacillati</taxon>
        <taxon>Actinomycetota</taxon>
        <taxon>Coriobacteriia</taxon>
        <taxon>Eggerthellales</taxon>
        <taxon>Eggerthellaceae</taxon>
        <taxon>Slackia</taxon>
    </lineage>
</organism>
<dbReference type="InterPro" id="IPR025324">
    <property type="entry name" value="DUF4230"/>
</dbReference>
<dbReference type="EMBL" id="DYWI01000016">
    <property type="protein sequence ID" value="HJF64666.1"/>
    <property type="molecule type" value="Genomic_DNA"/>
</dbReference>
<evidence type="ECO:0000256" key="1">
    <source>
        <dbReference type="SAM" id="MobiDB-lite"/>
    </source>
</evidence>
<keyword evidence="2" id="KW-0472">Membrane</keyword>
<comment type="caution">
    <text evidence="3">The sequence shown here is derived from an EMBL/GenBank/DDBJ whole genome shotgun (WGS) entry which is preliminary data.</text>
</comment>
<reference evidence="3" key="2">
    <citation type="submission" date="2021-09" db="EMBL/GenBank/DDBJ databases">
        <authorList>
            <person name="Gilroy R."/>
        </authorList>
    </citation>
    <scope>NUCLEOTIDE SEQUENCE</scope>
    <source>
        <strain evidence="3">ChiGjej6B6-11269</strain>
    </source>
</reference>
<dbReference type="Proteomes" id="UP000786989">
    <property type="component" value="Unassembled WGS sequence"/>
</dbReference>
<feature type="region of interest" description="Disordered" evidence="1">
    <location>
        <begin position="1"/>
        <end position="37"/>
    </location>
</feature>
<reference evidence="3" key="1">
    <citation type="journal article" date="2021" name="PeerJ">
        <title>Extensive microbial diversity within the chicken gut microbiome revealed by metagenomics and culture.</title>
        <authorList>
            <person name="Gilroy R."/>
            <person name="Ravi A."/>
            <person name="Getino M."/>
            <person name="Pursley I."/>
            <person name="Horton D.L."/>
            <person name="Alikhan N.F."/>
            <person name="Baker D."/>
            <person name="Gharbi K."/>
            <person name="Hall N."/>
            <person name="Watson M."/>
            <person name="Adriaenssens E.M."/>
            <person name="Foster-Nyarko E."/>
            <person name="Jarju S."/>
            <person name="Secka A."/>
            <person name="Antonio M."/>
            <person name="Oren A."/>
            <person name="Chaudhuri R.R."/>
            <person name="La Ragione R."/>
            <person name="Hildebrand F."/>
            <person name="Pallen M.J."/>
        </authorList>
    </citation>
    <scope>NUCLEOTIDE SEQUENCE</scope>
    <source>
        <strain evidence="3">ChiGjej6B6-11269</strain>
    </source>
</reference>
<keyword evidence="2" id="KW-1133">Transmembrane helix</keyword>
<feature type="transmembrane region" description="Helical" evidence="2">
    <location>
        <begin position="42"/>
        <end position="65"/>
    </location>
</feature>
<keyword evidence="2" id="KW-0812">Transmembrane</keyword>
<name>A0A9D3A0G2_9ACTN</name>
<feature type="compositionally biased region" description="Polar residues" evidence="1">
    <location>
        <begin position="1"/>
        <end position="27"/>
    </location>
</feature>
<protein>
    <submittedName>
        <fullName evidence="3">DUF4230 domain-containing protein</fullName>
    </submittedName>
</protein>